<keyword evidence="1" id="KW-0732">Signal</keyword>
<keyword evidence="4" id="KW-1185">Reference proteome</keyword>
<proteinExistence type="predicted"/>
<dbReference type="SUPFAM" id="SSF47473">
    <property type="entry name" value="EF-hand"/>
    <property type="match status" value="1"/>
</dbReference>
<feature type="domain" description="EF-hand" evidence="2">
    <location>
        <begin position="67"/>
        <end position="102"/>
    </location>
</feature>
<dbReference type="Gene3D" id="1.10.238.10">
    <property type="entry name" value="EF-hand"/>
    <property type="match status" value="1"/>
</dbReference>
<evidence type="ECO:0000259" key="2">
    <source>
        <dbReference type="PROSITE" id="PS50222"/>
    </source>
</evidence>
<feature type="chain" id="PRO_5026738509" description="EF-hand domain-containing protein" evidence="1">
    <location>
        <begin position="24"/>
        <end position="122"/>
    </location>
</feature>
<dbReference type="PROSITE" id="PS00018">
    <property type="entry name" value="EF_HAND_1"/>
    <property type="match status" value="1"/>
</dbReference>
<dbReference type="RefSeq" id="WP_157364772.1">
    <property type="nucleotide sequence ID" value="NZ_WOWS01000007.1"/>
</dbReference>
<name>A0A6L6UFG8_9FLAO</name>
<feature type="signal peptide" evidence="1">
    <location>
        <begin position="1"/>
        <end position="23"/>
    </location>
</feature>
<protein>
    <recommendedName>
        <fullName evidence="2">EF-hand domain-containing protein</fullName>
    </recommendedName>
</protein>
<dbReference type="SMART" id="SM00054">
    <property type="entry name" value="EFh"/>
    <property type="match status" value="2"/>
</dbReference>
<dbReference type="Proteomes" id="UP000478208">
    <property type="component" value="Unassembled WGS sequence"/>
</dbReference>
<dbReference type="GO" id="GO:0005509">
    <property type="term" value="F:calcium ion binding"/>
    <property type="evidence" value="ECO:0007669"/>
    <property type="project" value="InterPro"/>
</dbReference>
<dbReference type="InterPro" id="IPR011992">
    <property type="entry name" value="EF-hand-dom_pair"/>
</dbReference>
<dbReference type="Pfam" id="PF13202">
    <property type="entry name" value="EF-hand_5"/>
    <property type="match status" value="1"/>
</dbReference>
<dbReference type="EMBL" id="WOWS01000007">
    <property type="protein sequence ID" value="MUU79712.1"/>
    <property type="molecule type" value="Genomic_DNA"/>
</dbReference>
<organism evidence="3 4">
    <name type="scientific">Winogradskyella endarachnes</name>
    <dbReference type="NCBI Taxonomy" id="2681965"/>
    <lineage>
        <taxon>Bacteria</taxon>
        <taxon>Pseudomonadati</taxon>
        <taxon>Bacteroidota</taxon>
        <taxon>Flavobacteriia</taxon>
        <taxon>Flavobacteriales</taxon>
        <taxon>Flavobacteriaceae</taxon>
        <taxon>Winogradskyella</taxon>
    </lineage>
</organism>
<reference evidence="3 4" key="1">
    <citation type="submission" date="2019-12" db="EMBL/GenBank/DDBJ databases">
        <authorList>
            <person name="Li J."/>
        </authorList>
    </citation>
    <scope>NUCLEOTIDE SEQUENCE [LARGE SCALE GENOMIC DNA]</scope>
    <source>
        <strain evidence="3 4">HL2-2</strain>
    </source>
</reference>
<evidence type="ECO:0000256" key="1">
    <source>
        <dbReference type="SAM" id="SignalP"/>
    </source>
</evidence>
<gene>
    <name evidence="3" type="ORF">GN138_14770</name>
</gene>
<accession>A0A6L6UFG8</accession>
<dbReference type="PROSITE" id="PS50222">
    <property type="entry name" value="EF_HAND_2"/>
    <property type="match status" value="1"/>
</dbReference>
<dbReference type="AlphaFoldDB" id="A0A6L6UFG8"/>
<sequence>MITKTIKTGIFLIAIASFSFTNAQQKIEKQEVQNEKAIKSFKTFDADFNEVITLKEFKVVKMKEKAYNESVTKESFSEMDTDKNGFISMKEYIVAFEMKKKSVKKRELKKTEKDINATLKKE</sequence>
<evidence type="ECO:0000313" key="4">
    <source>
        <dbReference type="Proteomes" id="UP000478208"/>
    </source>
</evidence>
<dbReference type="InterPro" id="IPR018247">
    <property type="entry name" value="EF_Hand_1_Ca_BS"/>
</dbReference>
<comment type="caution">
    <text evidence="3">The sequence shown here is derived from an EMBL/GenBank/DDBJ whole genome shotgun (WGS) entry which is preliminary data.</text>
</comment>
<dbReference type="InterPro" id="IPR002048">
    <property type="entry name" value="EF_hand_dom"/>
</dbReference>
<evidence type="ECO:0000313" key="3">
    <source>
        <dbReference type="EMBL" id="MUU79712.1"/>
    </source>
</evidence>